<evidence type="ECO:0000256" key="1">
    <source>
        <dbReference type="SAM" id="MobiDB-lite"/>
    </source>
</evidence>
<dbReference type="InterPro" id="IPR029442">
    <property type="entry name" value="GyrI-like"/>
</dbReference>
<feature type="region of interest" description="Disordered" evidence="1">
    <location>
        <begin position="89"/>
        <end position="110"/>
    </location>
</feature>
<gene>
    <name evidence="3" type="ORF">C5Y93_02555</name>
</gene>
<dbReference type="InterPro" id="IPR010499">
    <property type="entry name" value="AraC_E-bd"/>
</dbReference>
<organism evidence="3 4">
    <name type="scientific">Blastopirellula marina</name>
    <dbReference type="NCBI Taxonomy" id="124"/>
    <lineage>
        <taxon>Bacteria</taxon>
        <taxon>Pseudomonadati</taxon>
        <taxon>Planctomycetota</taxon>
        <taxon>Planctomycetia</taxon>
        <taxon>Pirellulales</taxon>
        <taxon>Pirellulaceae</taxon>
        <taxon>Blastopirellula</taxon>
    </lineage>
</organism>
<feature type="compositionally biased region" description="Basic and acidic residues" evidence="1">
    <location>
        <begin position="89"/>
        <end position="101"/>
    </location>
</feature>
<evidence type="ECO:0000313" key="4">
    <source>
        <dbReference type="Proteomes" id="UP000237819"/>
    </source>
</evidence>
<evidence type="ECO:0000313" key="3">
    <source>
        <dbReference type="EMBL" id="PQO47561.1"/>
    </source>
</evidence>
<dbReference type="EMBL" id="PUHZ01000004">
    <property type="protein sequence ID" value="PQO47561.1"/>
    <property type="molecule type" value="Genomic_DNA"/>
</dbReference>
<reference evidence="3 4" key="1">
    <citation type="submission" date="2018-02" db="EMBL/GenBank/DDBJ databases">
        <title>Comparative genomes isolates from brazilian mangrove.</title>
        <authorList>
            <person name="Araujo J.E."/>
            <person name="Taketani R.G."/>
            <person name="Silva M.C.P."/>
            <person name="Loureco M.V."/>
            <person name="Andreote F.D."/>
        </authorList>
    </citation>
    <scope>NUCLEOTIDE SEQUENCE [LARGE SCALE GENOMIC DNA]</scope>
    <source>
        <strain evidence="3 4">Nap-Phe MGV</strain>
    </source>
</reference>
<sequence length="266" mass="30285">MEPEAMFTTSEFSRVSGLSIDMLHLLRQQEVLIAARPSDDDDAAAYDPSQLPIAQAIYHLGQIEIPLERMKSLLTQNVGKIDLATLLSSRERPSEPAKRTEQVAPQIADQPTTEALREFEDIEERKVGRLLVAGIRMRGKYRECGRAYGKISWQYGRQLCGPAMMLHYDKEFKQDDADFEACFPIRQGESQKGIEVHELDGGRLVSLVHRGPYETLAGSYDRLLRYVRERHVGYVLPTRECYVKGPGWLFRGNPEKYVTELQILVA</sequence>
<evidence type="ECO:0000259" key="2">
    <source>
        <dbReference type="SMART" id="SM00871"/>
    </source>
</evidence>
<protein>
    <recommendedName>
        <fullName evidence="2">AraC effector-binding domain-containing protein</fullName>
    </recommendedName>
</protein>
<dbReference type="Gene3D" id="3.20.80.10">
    <property type="entry name" value="Regulatory factor, effector binding domain"/>
    <property type="match status" value="1"/>
</dbReference>
<proteinExistence type="predicted"/>
<name>A0A2S8GT54_9BACT</name>
<dbReference type="Pfam" id="PF06445">
    <property type="entry name" value="GyrI-like"/>
    <property type="match status" value="1"/>
</dbReference>
<dbReference type="InterPro" id="IPR009061">
    <property type="entry name" value="DNA-bd_dom_put_sf"/>
</dbReference>
<feature type="domain" description="AraC effector-binding" evidence="2">
    <location>
        <begin position="120"/>
        <end position="266"/>
    </location>
</feature>
<dbReference type="SMART" id="SM00871">
    <property type="entry name" value="AraC_E_bind"/>
    <property type="match status" value="1"/>
</dbReference>
<dbReference type="Proteomes" id="UP000237819">
    <property type="component" value="Unassembled WGS sequence"/>
</dbReference>
<comment type="caution">
    <text evidence="3">The sequence shown here is derived from an EMBL/GenBank/DDBJ whole genome shotgun (WGS) entry which is preliminary data.</text>
</comment>
<dbReference type="SUPFAM" id="SSF55136">
    <property type="entry name" value="Probable bacterial effector-binding domain"/>
    <property type="match status" value="1"/>
</dbReference>
<dbReference type="AlphaFoldDB" id="A0A2S8GT54"/>
<dbReference type="InterPro" id="IPR011256">
    <property type="entry name" value="Reg_factor_effector_dom_sf"/>
</dbReference>
<dbReference type="SUPFAM" id="SSF46955">
    <property type="entry name" value="Putative DNA-binding domain"/>
    <property type="match status" value="1"/>
</dbReference>
<accession>A0A2S8GT54</accession>